<dbReference type="Proteomes" id="UP000063699">
    <property type="component" value="Chromosome"/>
</dbReference>
<comment type="similarity">
    <text evidence="1">Belongs to the peptidase S1 family.</text>
</comment>
<dbReference type="GO" id="GO:0004252">
    <property type="term" value="F:serine-type endopeptidase activity"/>
    <property type="evidence" value="ECO:0007669"/>
    <property type="project" value="InterPro"/>
</dbReference>
<feature type="signal peptide" evidence="3">
    <location>
        <begin position="1"/>
        <end position="25"/>
    </location>
</feature>
<dbReference type="InterPro" id="IPR001314">
    <property type="entry name" value="Peptidase_S1A"/>
</dbReference>
<feature type="chain" id="PRO_5006035735" description="Peptidase S1 domain-containing protein" evidence="3">
    <location>
        <begin position="26"/>
        <end position="235"/>
    </location>
</feature>
<evidence type="ECO:0000256" key="1">
    <source>
        <dbReference type="ARBA" id="ARBA00007664"/>
    </source>
</evidence>
<dbReference type="PRINTS" id="PR00722">
    <property type="entry name" value="CHYMOTRYPSIN"/>
</dbReference>
<dbReference type="STRING" id="860235.AOZ06_14980"/>
<accession>A0A0N9I1G8</accession>
<evidence type="ECO:0000256" key="2">
    <source>
        <dbReference type="ARBA" id="ARBA00023157"/>
    </source>
</evidence>
<reference evidence="5 6" key="1">
    <citation type="submission" date="2015-07" db="EMBL/GenBank/DDBJ databases">
        <title>Genome sequencing of Kibdelosporangium phytohabitans.</title>
        <authorList>
            <person name="Qin S."/>
            <person name="Xing K."/>
        </authorList>
    </citation>
    <scope>NUCLEOTIDE SEQUENCE [LARGE SCALE GENOMIC DNA]</scope>
    <source>
        <strain evidence="5 6">KLBMP1111</strain>
    </source>
</reference>
<dbReference type="Gene3D" id="2.40.10.10">
    <property type="entry name" value="Trypsin-like serine proteases"/>
    <property type="match status" value="1"/>
</dbReference>
<keyword evidence="2" id="KW-1015">Disulfide bond</keyword>
<feature type="domain" description="Peptidase S1" evidence="4">
    <location>
        <begin position="26"/>
        <end position="234"/>
    </location>
</feature>
<organism evidence="5 6">
    <name type="scientific">Kibdelosporangium phytohabitans</name>
    <dbReference type="NCBI Taxonomy" id="860235"/>
    <lineage>
        <taxon>Bacteria</taxon>
        <taxon>Bacillati</taxon>
        <taxon>Actinomycetota</taxon>
        <taxon>Actinomycetes</taxon>
        <taxon>Pseudonocardiales</taxon>
        <taxon>Pseudonocardiaceae</taxon>
        <taxon>Kibdelosporangium</taxon>
    </lineage>
</organism>
<evidence type="ECO:0000313" key="5">
    <source>
        <dbReference type="EMBL" id="ALG08048.1"/>
    </source>
</evidence>
<evidence type="ECO:0000259" key="4">
    <source>
        <dbReference type="PROSITE" id="PS50240"/>
    </source>
</evidence>
<proteinExistence type="inferred from homology"/>
<dbReference type="GO" id="GO:0006508">
    <property type="term" value="P:proteolysis"/>
    <property type="evidence" value="ECO:0007669"/>
    <property type="project" value="InterPro"/>
</dbReference>
<evidence type="ECO:0000313" key="6">
    <source>
        <dbReference type="Proteomes" id="UP000063699"/>
    </source>
</evidence>
<dbReference type="SMART" id="SM00020">
    <property type="entry name" value="Tryp_SPc"/>
    <property type="match status" value="1"/>
</dbReference>
<dbReference type="AlphaFoldDB" id="A0A0N9I1G8"/>
<gene>
    <name evidence="5" type="ORF">AOZ06_14980</name>
</gene>
<dbReference type="EMBL" id="CP012752">
    <property type="protein sequence ID" value="ALG08048.1"/>
    <property type="molecule type" value="Genomic_DNA"/>
</dbReference>
<dbReference type="KEGG" id="kphy:AOZ06_14980"/>
<dbReference type="PROSITE" id="PS50240">
    <property type="entry name" value="TRYPSIN_DOM"/>
    <property type="match status" value="1"/>
</dbReference>
<dbReference type="OrthoDB" id="3657335at2"/>
<name>A0A0N9I1G8_9PSEU</name>
<evidence type="ECO:0000256" key="3">
    <source>
        <dbReference type="SAM" id="SignalP"/>
    </source>
</evidence>
<dbReference type="SUPFAM" id="SSF50494">
    <property type="entry name" value="Trypsin-like serine proteases"/>
    <property type="match status" value="1"/>
</dbReference>
<dbReference type="PANTHER" id="PTHR24276:SF91">
    <property type="entry name" value="AT26814P-RELATED"/>
    <property type="match status" value="1"/>
</dbReference>
<dbReference type="Pfam" id="PF00089">
    <property type="entry name" value="Trypsin"/>
    <property type="match status" value="1"/>
</dbReference>
<dbReference type="RefSeq" id="WP_054289955.1">
    <property type="nucleotide sequence ID" value="NZ_CP012752.1"/>
</dbReference>
<keyword evidence="6" id="KW-1185">Reference proteome</keyword>
<dbReference type="InterPro" id="IPR009003">
    <property type="entry name" value="Peptidase_S1_PA"/>
</dbReference>
<sequence>MRKRFLLMPLVAALTGIALPAPASAIVGGTRTTQPQPFVVSLQTASGGHICGGALIKANWVVTAKHCGTPAQVRIGSLNRTSGGTVARVARTVAHPVADLELLQLATAVTHAPIPIAGDSGPAGTPVVMFGWGKTCPNGSCTEPTALNQLSSTIVDGSRCAGGRDRLSGEICVDNKDNSGPCAGDSGNPLTKNVAGARQLIGVHSRAGGFPCGAAPSSHADVPDDRTWIIQHTGG</sequence>
<keyword evidence="3" id="KW-0732">Signal</keyword>
<protein>
    <recommendedName>
        <fullName evidence="4">Peptidase S1 domain-containing protein</fullName>
    </recommendedName>
</protein>
<dbReference type="InterPro" id="IPR001254">
    <property type="entry name" value="Trypsin_dom"/>
</dbReference>
<dbReference type="PANTHER" id="PTHR24276">
    <property type="entry name" value="POLYSERASE-RELATED"/>
    <property type="match status" value="1"/>
</dbReference>
<dbReference type="InterPro" id="IPR050430">
    <property type="entry name" value="Peptidase_S1"/>
</dbReference>
<dbReference type="InterPro" id="IPR043504">
    <property type="entry name" value="Peptidase_S1_PA_chymotrypsin"/>
</dbReference>